<evidence type="ECO:0000256" key="1">
    <source>
        <dbReference type="ARBA" id="ARBA00000085"/>
    </source>
</evidence>
<dbReference type="InterPro" id="IPR001789">
    <property type="entry name" value="Sig_transdc_resp-reg_receiver"/>
</dbReference>
<dbReference type="Pfam" id="PF00989">
    <property type="entry name" value="PAS"/>
    <property type="match status" value="1"/>
</dbReference>
<dbReference type="Gene3D" id="3.40.50.2300">
    <property type="match status" value="1"/>
</dbReference>
<evidence type="ECO:0000256" key="7">
    <source>
        <dbReference type="ARBA" id="ARBA00022679"/>
    </source>
</evidence>
<keyword evidence="7" id="KW-0808">Transferase</keyword>
<dbReference type="InterPro" id="IPR003661">
    <property type="entry name" value="HisK_dim/P_dom"/>
</dbReference>
<dbReference type="CDD" id="cd00130">
    <property type="entry name" value="PAS"/>
    <property type="match status" value="2"/>
</dbReference>
<keyword evidence="10" id="KW-0547">Nucleotide-binding</keyword>
<keyword evidence="8 15" id="KW-0812">Transmembrane</keyword>
<dbReference type="PROSITE" id="PS50109">
    <property type="entry name" value="HIS_KIN"/>
    <property type="match status" value="1"/>
</dbReference>
<evidence type="ECO:0000256" key="10">
    <source>
        <dbReference type="ARBA" id="ARBA00022840"/>
    </source>
</evidence>
<keyword evidence="5" id="KW-0997">Cell inner membrane</keyword>
<evidence type="ECO:0000256" key="9">
    <source>
        <dbReference type="ARBA" id="ARBA00022777"/>
    </source>
</evidence>
<organism evidence="21 22">
    <name type="scientific">Halodesulfovibrio aestuarii</name>
    <dbReference type="NCBI Taxonomy" id="126333"/>
    <lineage>
        <taxon>Bacteria</taxon>
        <taxon>Pseudomonadati</taxon>
        <taxon>Thermodesulfobacteriota</taxon>
        <taxon>Desulfovibrionia</taxon>
        <taxon>Desulfovibrionales</taxon>
        <taxon>Desulfovibrionaceae</taxon>
        <taxon>Halodesulfovibrio</taxon>
    </lineage>
</organism>
<dbReference type="SMART" id="SM00387">
    <property type="entry name" value="HATPase_c"/>
    <property type="match status" value="1"/>
</dbReference>
<comment type="caution">
    <text evidence="21">The sequence shown here is derived from an EMBL/GenBank/DDBJ whole genome shotgun (WGS) entry which is preliminary data.</text>
</comment>
<dbReference type="PROSITE" id="PS50894">
    <property type="entry name" value="HPT"/>
    <property type="match status" value="1"/>
</dbReference>
<dbReference type="GO" id="GO:0006355">
    <property type="term" value="P:regulation of DNA-templated transcription"/>
    <property type="evidence" value="ECO:0007669"/>
    <property type="project" value="InterPro"/>
</dbReference>
<evidence type="ECO:0000256" key="11">
    <source>
        <dbReference type="ARBA" id="ARBA00022989"/>
    </source>
</evidence>
<dbReference type="FunFam" id="3.30.565.10:FF:000010">
    <property type="entry name" value="Sensor histidine kinase RcsC"/>
    <property type="match status" value="1"/>
</dbReference>
<dbReference type="PANTHER" id="PTHR43047:SF64">
    <property type="entry name" value="HISTIDINE KINASE CONTAINING CHEY-HOMOLOGOUS RECEIVER DOMAIN AND PAS DOMAIN-RELATED"/>
    <property type="match status" value="1"/>
</dbReference>
<reference evidence="21 22" key="1">
    <citation type="submission" date="2016-11" db="EMBL/GenBank/DDBJ databases">
        <authorList>
            <person name="Varghese N."/>
            <person name="Submissions S."/>
        </authorList>
    </citation>
    <scope>NUCLEOTIDE SEQUENCE [LARGE SCALE GENOMIC DNA]</scope>
    <source>
        <strain evidence="21 22">DSM 17919</strain>
    </source>
</reference>
<dbReference type="SMART" id="SM00448">
    <property type="entry name" value="REC"/>
    <property type="match status" value="1"/>
</dbReference>
<dbReference type="InterPro" id="IPR008207">
    <property type="entry name" value="Sig_transdc_His_kin_Hpt_dom"/>
</dbReference>
<comment type="catalytic activity">
    <reaction evidence="1">
        <text>ATP + protein L-histidine = ADP + protein N-phospho-L-histidine.</text>
        <dbReference type="EC" id="2.7.13.3"/>
    </reaction>
</comment>
<evidence type="ECO:0000259" key="18">
    <source>
        <dbReference type="PROSITE" id="PS50112"/>
    </source>
</evidence>
<evidence type="ECO:0000256" key="14">
    <source>
        <dbReference type="PROSITE-ProRule" id="PRU00169"/>
    </source>
</evidence>
<evidence type="ECO:0000256" key="6">
    <source>
        <dbReference type="ARBA" id="ARBA00022553"/>
    </source>
</evidence>
<evidence type="ECO:0000259" key="17">
    <source>
        <dbReference type="PROSITE" id="PS50110"/>
    </source>
</evidence>
<dbReference type="CDD" id="cd16922">
    <property type="entry name" value="HATPase_EvgS-ArcB-TorS-like"/>
    <property type="match status" value="1"/>
</dbReference>
<feature type="modified residue" description="Phosphohistidine" evidence="13">
    <location>
        <position position="1100"/>
    </location>
</feature>
<evidence type="ECO:0000256" key="15">
    <source>
        <dbReference type="SAM" id="Phobius"/>
    </source>
</evidence>
<dbReference type="Gene3D" id="3.30.450.20">
    <property type="entry name" value="PAS domain"/>
    <property type="match status" value="2"/>
</dbReference>
<dbReference type="NCBIfam" id="TIGR00229">
    <property type="entry name" value="sensory_box"/>
    <property type="match status" value="2"/>
</dbReference>
<dbReference type="Pfam" id="PF02518">
    <property type="entry name" value="HATPase_c"/>
    <property type="match status" value="1"/>
</dbReference>
<dbReference type="Proteomes" id="UP000184001">
    <property type="component" value="Unassembled WGS sequence"/>
</dbReference>
<feature type="domain" description="Response regulatory" evidence="17">
    <location>
        <begin position="901"/>
        <end position="1020"/>
    </location>
</feature>
<sequence>MKKPLEQLFESKKPLNLILILCAIIVCAFLALGILLHRSQFSLQQIKQEQFNNDSQKVASAFKDYFTERNRDLQTLTTTQVFSSYYHNKALGISLDYGMRAIISDIELVLQRFIMECKVQGEYIFPEVNFIDYKYNLRIRATAPLKNGSPVHIETITEKHPFSPGATLQFEQHNQQKLLRMNIPYFIMGKHVGEITATLSSEAIKRYLLLLQNSEKFNIILLYDNIPFTRIITTPNLTYDVEKLSAGPPNTSYQLNEAAYLNNIPVPMKVRLVPVMNRKVMAISFIEVANLKRGQFSNNILLIFYAVFLAAATSIAIAAHVIIKNMSLSRSLKEVAASKKVTADNLLKLQSEIVVRRRAEIRALTARQKAEQLTHVVPSAVFTVTMDRRIDSWNKRAEELTGYRAIEIIGRSCSELFLDTCKDECALYPHTQSPTCGRQHSLRQKHGGLRSIIKNTEPMLDGFGQIIGLIECFEDITDQQKTLAALAKTEANYRDIIQNAQDGIFQSTLSGEILNANPAFLNIFEFSSVEEMRSSFRGFENHFYVNKTRRAEFVNTMLKKRFVSNFESQIRTNNGRTLWIMESARLRTSPDGSIRFEGFVRDITLQKEAEHNLIAAKEAAESANVAKNNFLANISHELRTPMNAIIGISELSLRSEKDPERKRNMEVLYRASSSLLNLLNDLLDFSAIESNALSLKFAPFSVRNMLQNIRDLMRGEASKKNLNFLVTADDSIPSLLTGDKERIKQILVNLIWNALKFTNHGNVSVTCAARPIDNTTNDKDETDKSTLPLNNQTGQKKVMLTCAVTDTGIGIPSESLEEIFESFAQLQAFDVAPHGGVGLGLAISQRLAVRMGGTITVESTVEVGSTFTVKIPCLISEDKAESAHIIYEESQHDVAPMQSLNVLVAEDNEFSQEVLTKMLKEDGHTVFLAENGKQVLEMLTSITVDIILMDVQMPILDGLETIKRIRAGEVPDLDVTIPIITISAHDSITSKDNFHDGEVTEWLQKPITLYALQQVLRSVFKNNQPAERTTFTHNSALPNTEYSTTPMLVNIETISTMVNGKQNIIQTVLNTYLTSLPVSLELLKNAFAEANEDEILRLTHSLKATMGSVGALPLAEAAKKMEQLTRENALPEAQQLLDNFIANAEESLEEISIYLAQQQREKHVS</sequence>
<dbReference type="PROSITE" id="PS50113">
    <property type="entry name" value="PAC"/>
    <property type="match status" value="2"/>
</dbReference>
<dbReference type="InterPro" id="IPR036641">
    <property type="entry name" value="HPT_dom_sf"/>
</dbReference>
<dbReference type="InterPro" id="IPR036097">
    <property type="entry name" value="HisK_dim/P_sf"/>
</dbReference>
<dbReference type="GO" id="GO:0005886">
    <property type="term" value="C:plasma membrane"/>
    <property type="evidence" value="ECO:0007669"/>
    <property type="project" value="UniProtKB-SubCell"/>
</dbReference>
<dbReference type="Pfam" id="PF13426">
    <property type="entry name" value="PAS_9"/>
    <property type="match status" value="1"/>
</dbReference>
<evidence type="ECO:0000313" key="22">
    <source>
        <dbReference type="Proteomes" id="UP000184001"/>
    </source>
</evidence>
<dbReference type="InterPro" id="IPR036890">
    <property type="entry name" value="HATPase_C_sf"/>
</dbReference>
<accession>A0A8G2FH66</accession>
<feature type="domain" description="PAS" evidence="18">
    <location>
        <begin position="489"/>
        <end position="530"/>
    </location>
</feature>
<evidence type="ECO:0000256" key="2">
    <source>
        <dbReference type="ARBA" id="ARBA00004429"/>
    </source>
</evidence>
<feature type="modified residue" description="4-aspartylphosphate" evidence="14">
    <location>
        <position position="950"/>
    </location>
</feature>
<evidence type="ECO:0000256" key="4">
    <source>
        <dbReference type="ARBA" id="ARBA00022475"/>
    </source>
</evidence>
<dbReference type="Pfam" id="PF00072">
    <property type="entry name" value="Response_reg"/>
    <property type="match status" value="1"/>
</dbReference>
<evidence type="ECO:0000256" key="12">
    <source>
        <dbReference type="ARBA" id="ARBA00023136"/>
    </source>
</evidence>
<evidence type="ECO:0000259" key="19">
    <source>
        <dbReference type="PROSITE" id="PS50113"/>
    </source>
</evidence>
<proteinExistence type="predicted"/>
<evidence type="ECO:0000313" key="21">
    <source>
        <dbReference type="EMBL" id="SHI77717.1"/>
    </source>
</evidence>
<dbReference type="CDD" id="cd00082">
    <property type="entry name" value="HisKA"/>
    <property type="match status" value="1"/>
</dbReference>
<dbReference type="InterPro" id="IPR013767">
    <property type="entry name" value="PAS_fold"/>
</dbReference>
<dbReference type="CDD" id="cd00088">
    <property type="entry name" value="HPT"/>
    <property type="match status" value="1"/>
</dbReference>
<dbReference type="SUPFAM" id="SSF52172">
    <property type="entry name" value="CheY-like"/>
    <property type="match status" value="1"/>
</dbReference>
<dbReference type="SMART" id="SM00388">
    <property type="entry name" value="HisKA"/>
    <property type="match status" value="1"/>
</dbReference>
<feature type="domain" description="HPt" evidence="20">
    <location>
        <begin position="1061"/>
        <end position="1158"/>
    </location>
</feature>
<evidence type="ECO:0000256" key="8">
    <source>
        <dbReference type="ARBA" id="ARBA00022692"/>
    </source>
</evidence>
<feature type="domain" description="PAC" evidence="19">
    <location>
        <begin position="436"/>
        <end position="488"/>
    </location>
</feature>
<evidence type="ECO:0000256" key="13">
    <source>
        <dbReference type="PROSITE-ProRule" id="PRU00110"/>
    </source>
</evidence>
<keyword evidence="11 15" id="KW-1133">Transmembrane helix</keyword>
<protein>
    <recommendedName>
        <fullName evidence="3">histidine kinase</fullName>
        <ecNumber evidence="3">2.7.13.3</ecNumber>
    </recommendedName>
</protein>
<dbReference type="EC" id="2.7.13.3" evidence="3"/>
<evidence type="ECO:0000259" key="16">
    <source>
        <dbReference type="PROSITE" id="PS50109"/>
    </source>
</evidence>
<dbReference type="Pfam" id="PF01627">
    <property type="entry name" value="Hpt"/>
    <property type="match status" value="1"/>
</dbReference>
<keyword evidence="4" id="KW-1003">Cell membrane</keyword>
<dbReference type="Gene3D" id="1.10.287.130">
    <property type="match status" value="1"/>
</dbReference>
<evidence type="ECO:0000256" key="3">
    <source>
        <dbReference type="ARBA" id="ARBA00012438"/>
    </source>
</evidence>
<evidence type="ECO:0000259" key="20">
    <source>
        <dbReference type="PROSITE" id="PS50894"/>
    </source>
</evidence>
<dbReference type="SMART" id="SM00091">
    <property type="entry name" value="PAS"/>
    <property type="match status" value="2"/>
</dbReference>
<dbReference type="EMBL" id="FQZR01000002">
    <property type="protein sequence ID" value="SHI77717.1"/>
    <property type="molecule type" value="Genomic_DNA"/>
</dbReference>
<dbReference type="SUPFAM" id="SSF55874">
    <property type="entry name" value="ATPase domain of HSP90 chaperone/DNA topoisomerase II/histidine kinase"/>
    <property type="match status" value="1"/>
</dbReference>
<dbReference type="SUPFAM" id="SSF47226">
    <property type="entry name" value="Histidine-containing phosphotransfer domain, HPT domain"/>
    <property type="match status" value="1"/>
</dbReference>
<dbReference type="PRINTS" id="PR00344">
    <property type="entry name" value="BCTRLSENSOR"/>
</dbReference>
<dbReference type="InterPro" id="IPR035965">
    <property type="entry name" value="PAS-like_dom_sf"/>
</dbReference>
<evidence type="ECO:0000256" key="5">
    <source>
        <dbReference type="ARBA" id="ARBA00022519"/>
    </source>
</evidence>
<gene>
    <name evidence="21" type="ORF">SAMN05660830_00952</name>
</gene>
<dbReference type="SUPFAM" id="SSF55785">
    <property type="entry name" value="PYP-like sensor domain (PAS domain)"/>
    <property type="match status" value="2"/>
</dbReference>
<feature type="domain" description="PAC" evidence="19">
    <location>
        <begin position="564"/>
        <end position="615"/>
    </location>
</feature>
<dbReference type="AlphaFoldDB" id="A0A8G2FH66"/>
<feature type="domain" description="Histidine kinase" evidence="16">
    <location>
        <begin position="633"/>
        <end position="875"/>
    </location>
</feature>
<dbReference type="InterPro" id="IPR011006">
    <property type="entry name" value="CheY-like_superfamily"/>
</dbReference>
<dbReference type="PROSITE" id="PS50110">
    <property type="entry name" value="RESPONSE_REGULATORY"/>
    <property type="match status" value="1"/>
</dbReference>
<keyword evidence="6 14" id="KW-0597">Phosphoprotein</keyword>
<keyword evidence="9" id="KW-0418">Kinase</keyword>
<feature type="domain" description="PAS" evidence="18">
    <location>
        <begin position="366"/>
        <end position="412"/>
    </location>
</feature>
<keyword evidence="10" id="KW-0067">ATP-binding</keyword>
<dbReference type="CDD" id="cd17546">
    <property type="entry name" value="REC_hyHK_CKI1_RcsC-like"/>
    <property type="match status" value="1"/>
</dbReference>
<feature type="transmembrane region" description="Helical" evidence="15">
    <location>
        <begin position="15"/>
        <end position="36"/>
    </location>
</feature>
<comment type="subcellular location">
    <subcellularLocation>
        <location evidence="2">Cell inner membrane</location>
        <topology evidence="2">Multi-pass membrane protein</topology>
    </subcellularLocation>
</comment>
<dbReference type="InterPro" id="IPR000700">
    <property type="entry name" value="PAS-assoc_C"/>
</dbReference>
<dbReference type="Gene3D" id="1.20.120.160">
    <property type="entry name" value="HPT domain"/>
    <property type="match status" value="1"/>
</dbReference>
<dbReference type="Pfam" id="PF00512">
    <property type="entry name" value="HisKA"/>
    <property type="match status" value="1"/>
</dbReference>
<dbReference type="RefSeq" id="WP_020002065.1">
    <property type="nucleotide sequence ID" value="NZ_CP192219.1"/>
</dbReference>
<keyword evidence="12 15" id="KW-0472">Membrane</keyword>
<dbReference type="PROSITE" id="PS50112">
    <property type="entry name" value="PAS"/>
    <property type="match status" value="2"/>
</dbReference>
<dbReference type="SUPFAM" id="SSF47384">
    <property type="entry name" value="Homodimeric domain of signal transducing histidine kinase"/>
    <property type="match status" value="1"/>
</dbReference>
<dbReference type="InterPro" id="IPR005467">
    <property type="entry name" value="His_kinase_dom"/>
</dbReference>
<dbReference type="InterPro" id="IPR003594">
    <property type="entry name" value="HATPase_dom"/>
</dbReference>
<dbReference type="PANTHER" id="PTHR43047">
    <property type="entry name" value="TWO-COMPONENT HISTIDINE PROTEIN KINASE"/>
    <property type="match status" value="1"/>
</dbReference>
<dbReference type="Gene3D" id="3.30.565.10">
    <property type="entry name" value="Histidine kinase-like ATPase, C-terminal domain"/>
    <property type="match status" value="1"/>
</dbReference>
<dbReference type="InterPro" id="IPR004358">
    <property type="entry name" value="Sig_transdc_His_kin-like_C"/>
</dbReference>
<dbReference type="InterPro" id="IPR000014">
    <property type="entry name" value="PAS"/>
</dbReference>
<dbReference type="GO" id="GO:0000155">
    <property type="term" value="F:phosphorelay sensor kinase activity"/>
    <property type="evidence" value="ECO:0007669"/>
    <property type="project" value="InterPro"/>
</dbReference>
<feature type="transmembrane region" description="Helical" evidence="15">
    <location>
        <begin position="300"/>
        <end position="323"/>
    </location>
</feature>
<name>A0A8G2FH66_9BACT</name>